<dbReference type="Proteomes" id="UP000799640">
    <property type="component" value="Unassembled WGS sequence"/>
</dbReference>
<feature type="region of interest" description="Disordered" evidence="1">
    <location>
        <begin position="456"/>
        <end position="520"/>
    </location>
</feature>
<dbReference type="OrthoDB" id="443981at2759"/>
<organism evidence="3 4">
    <name type="scientific">Trichodelitschia bisporula</name>
    <dbReference type="NCBI Taxonomy" id="703511"/>
    <lineage>
        <taxon>Eukaryota</taxon>
        <taxon>Fungi</taxon>
        <taxon>Dikarya</taxon>
        <taxon>Ascomycota</taxon>
        <taxon>Pezizomycotina</taxon>
        <taxon>Dothideomycetes</taxon>
        <taxon>Dothideomycetes incertae sedis</taxon>
        <taxon>Phaeotrichales</taxon>
        <taxon>Phaeotrichaceae</taxon>
        <taxon>Trichodelitschia</taxon>
    </lineage>
</organism>
<feature type="region of interest" description="Disordered" evidence="1">
    <location>
        <begin position="533"/>
        <end position="571"/>
    </location>
</feature>
<evidence type="ECO:0000313" key="3">
    <source>
        <dbReference type="EMBL" id="KAF2401878.1"/>
    </source>
</evidence>
<evidence type="ECO:0000313" key="4">
    <source>
        <dbReference type="Proteomes" id="UP000799640"/>
    </source>
</evidence>
<evidence type="ECO:0000256" key="1">
    <source>
        <dbReference type="SAM" id="MobiDB-lite"/>
    </source>
</evidence>
<dbReference type="PANTHER" id="PTHR15629:SF8">
    <property type="entry name" value="DUF500 DOMAIN PROTEIN (AFU_ORTHOLOGUE AFUA_5G07310)"/>
    <property type="match status" value="1"/>
</dbReference>
<dbReference type="InterPro" id="IPR007461">
    <property type="entry name" value="Ysc84_actin-binding"/>
</dbReference>
<dbReference type="PANTHER" id="PTHR15629">
    <property type="entry name" value="SH3YL1 PROTEIN"/>
    <property type="match status" value="1"/>
</dbReference>
<protein>
    <submittedName>
        <fullName evidence="3">DUF500-domain-containing protein</fullName>
    </submittedName>
</protein>
<reference evidence="3" key="1">
    <citation type="journal article" date="2020" name="Stud. Mycol.">
        <title>101 Dothideomycetes genomes: a test case for predicting lifestyles and emergence of pathogens.</title>
        <authorList>
            <person name="Haridas S."/>
            <person name="Albert R."/>
            <person name="Binder M."/>
            <person name="Bloem J."/>
            <person name="Labutti K."/>
            <person name="Salamov A."/>
            <person name="Andreopoulos B."/>
            <person name="Baker S."/>
            <person name="Barry K."/>
            <person name="Bills G."/>
            <person name="Bluhm B."/>
            <person name="Cannon C."/>
            <person name="Castanera R."/>
            <person name="Culley D."/>
            <person name="Daum C."/>
            <person name="Ezra D."/>
            <person name="Gonzalez J."/>
            <person name="Henrissat B."/>
            <person name="Kuo A."/>
            <person name="Liang C."/>
            <person name="Lipzen A."/>
            <person name="Lutzoni F."/>
            <person name="Magnuson J."/>
            <person name="Mondo S."/>
            <person name="Nolan M."/>
            <person name="Ohm R."/>
            <person name="Pangilinan J."/>
            <person name="Park H.-J."/>
            <person name="Ramirez L."/>
            <person name="Alfaro M."/>
            <person name="Sun H."/>
            <person name="Tritt A."/>
            <person name="Yoshinaga Y."/>
            <person name="Zwiers L.-H."/>
            <person name="Turgeon B."/>
            <person name="Goodwin S."/>
            <person name="Spatafora J."/>
            <person name="Crous P."/>
            <person name="Grigoriev I."/>
        </authorList>
    </citation>
    <scope>NUCLEOTIDE SEQUENCE</scope>
    <source>
        <strain evidence="3">CBS 262.69</strain>
    </source>
</reference>
<dbReference type="AlphaFoldDB" id="A0A6G1I0Q2"/>
<sequence length="571" mass="61713">MWSKTKTSGKAGFDKVWGWADKLGAPVNRLSNKLGSEAFWPTTMDKESDKAARILRSFCKDGFYEEVMTQPADGPKQKQKVLKRIPMEVIKNAKGLVIFTTMRTGLWVSGAGGSGVIVARLPDGSWSPPSGILLHTAGLGFLVGVDIYDCVMVLNTTEAVAGFSQLRCTVGGEISAVAGPVGIGGVLESEVHKRQAPIFTYLKSRGFYAGVQVDGTIIIERTDENEKFYGERLSVGDILAGKARHPPREINTLIETIRAAQGDTNLNQSLLTQDLAPSDFEIDDGHLFGVPEKEDPDPYGVLALEKQGVEIREAGTKTRASHDSFIFNPSPSSPVFGAFNRQSIDGRFGSPRSSWRASVTSIVERYSISVDMATQTDFDVPTTPKSIATEATKGTEEPEVDEAETSTPQPGVKRQETAATVTGWESDDDAEEAVIHEVKQAASPRVITKARLVTVEKRPPPPPALPPRNPVRDRKGGLRITAESIRGPPIMTDQATSPLVGNFGPDLTEGESATSEEEVHSIREEYGRMGLGGFVQVHSNGNSDGKERPLSATQVPLPPSPPRTPRRSVQT</sequence>
<dbReference type="InterPro" id="IPR051702">
    <property type="entry name" value="SH3_domain_YSC84-like"/>
</dbReference>
<name>A0A6G1I0Q2_9PEZI</name>
<dbReference type="EMBL" id="ML996692">
    <property type="protein sequence ID" value="KAF2401878.1"/>
    <property type="molecule type" value="Genomic_DNA"/>
</dbReference>
<feature type="domain" description="Ysc84 actin-binding" evidence="2">
    <location>
        <begin position="135"/>
        <end position="260"/>
    </location>
</feature>
<proteinExistence type="predicted"/>
<dbReference type="GO" id="GO:0035091">
    <property type="term" value="F:phosphatidylinositol binding"/>
    <property type="evidence" value="ECO:0007669"/>
    <property type="project" value="TreeGrafter"/>
</dbReference>
<evidence type="ECO:0000259" key="2">
    <source>
        <dbReference type="Pfam" id="PF04366"/>
    </source>
</evidence>
<dbReference type="Pfam" id="PF04366">
    <property type="entry name" value="Ysc84"/>
    <property type="match status" value="1"/>
</dbReference>
<feature type="region of interest" description="Disordered" evidence="1">
    <location>
        <begin position="379"/>
        <end position="427"/>
    </location>
</feature>
<dbReference type="CDD" id="cd11524">
    <property type="entry name" value="SYLF"/>
    <property type="match status" value="1"/>
</dbReference>
<accession>A0A6G1I0Q2</accession>
<feature type="compositionally biased region" description="Pro residues" evidence="1">
    <location>
        <begin position="460"/>
        <end position="469"/>
    </location>
</feature>
<gene>
    <name evidence="3" type="ORF">EJ06DRAFT_520809</name>
</gene>
<keyword evidence="4" id="KW-1185">Reference proteome</keyword>